<reference evidence="4 6" key="2">
    <citation type="submission" date="2018-06" db="EMBL/GenBank/DDBJ databases">
        <authorList>
            <consortium name="Pathogen Informatics"/>
            <person name="Doyle S."/>
        </authorList>
    </citation>
    <scope>NUCLEOTIDE SEQUENCE [LARGE SCALE GENOMIC DNA]</scope>
    <source>
        <strain evidence="4 6">NCTC12239</strain>
    </source>
</reference>
<keyword evidence="1" id="KW-0732">Signal</keyword>
<dbReference type="EMBL" id="UGOG01000001">
    <property type="protein sequence ID" value="STX62984.1"/>
    <property type="molecule type" value="Genomic_DNA"/>
</dbReference>
<sequence length="445" mass="50239">MKHINASLVLLFWCLTCVSPFNFASETNTYTTPIQFMNLYFDFAGSEEADFPKNKTTIGDYLIQSEQAKNQDTPYNGPLVMFLDSSLYIYDQNRKLLYSQLLRTNRSSGFYELTAVSHIGPALAYLAKIKENGDQSWKPAMASLLEDIKQVRALNAEADDNWLDKANIKSWQPHKHQIQAMIDYALSMAGNYIVSVQNGAPFDLYSLQKNFLDGNKDYPIPYNSVMIGTFMLTAIQSMAEVHDGLVNLHLDWPHAMVIVRNVAGSNVSAGLTSGTNWIIPFINALSNNQIPADRILIAPYAQIKDDIGKDPLPVASYHYYTEAVWGSIYNRSKIAQSVFTQLQTIYMPGRPIIPGDYQYSKASDITDFMIRLKFSLLDPRELLPNTVGFWMAGEMRHKNWDYSKIEIPGLTTGFPAGIKEYPKQNPDISNPAKAALLNQDINWHL</sequence>
<feature type="chain" id="PRO_5016813262" description="DUF5624 domain-containing protein" evidence="1">
    <location>
        <begin position="25"/>
        <end position="445"/>
    </location>
</feature>
<dbReference type="RefSeq" id="WP_051190672.1">
    <property type="nucleotide sequence ID" value="NZ_CAAAJG010000001.1"/>
</dbReference>
<dbReference type="Proteomes" id="UP000054985">
    <property type="component" value="Unassembled WGS sequence"/>
</dbReference>
<evidence type="ECO:0000313" key="5">
    <source>
        <dbReference type="Proteomes" id="UP000054985"/>
    </source>
</evidence>
<feature type="domain" description="DUF5624" evidence="2">
    <location>
        <begin position="108"/>
        <end position="234"/>
    </location>
</feature>
<dbReference type="Proteomes" id="UP000254040">
    <property type="component" value="Unassembled WGS sequence"/>
</dbReference>
<dbReference type="InterPro" id="IPR041132">
    <property type="entry name" value="DUF5624"/>
</dbReference>
<feature type="signal peptide" evidence="1">
    <location>
        <begin position="1"/>
        <end position="24"/>
    </location>
</feature>
<proteinExistence type="predicted"/>
<evidence type="ECO:0000313" key="6">
    <source>
        <dbReference type="Proteomes" id="UP000254040"/>
    </source>
</evidence>
<dbReference type="Pfam" id="PF18538">
    <property type="entry name" value="DUF5624"/>
    <property type="match status" value="1"/>
</dbReference>
<dbReference type="EMBL" id="LNYN01000020">
    <property type="protein sequence ID" value="KTD34140.1"/>
    <property type="molecule type" value="Genomic_DNA"/>
</dbReference>
<evidence type="ECO:0000313" key="4">
    <source>
        <dbReference type="EMBL" id="STX62984.1"/>
    </source>
</evidence>
<dbReference type="AlphaFoldDB" id="A0A378JWN1"/>
<dbReference type="Gene3D" id="6.10.250.2710">
    <property type="match status" value="1"/>
</dbReference>
<evidence type="ECO:0000313" key="3">
    <source>
        <dbReference type="EMBL" id="KTD34140.1"/>
    </source>
</evidence>
<evidence type="ECO:0000256" key="1">
    <source>
        <dbReference type="SAM" id="SignalP"/>
    </source>
</evidence>
<evidence type="ECO:0000259" key="2">
    <source>
        <dbReference type="Pfam" id="PF18538"/>
    </source>
</evidence>
<gene>
    <name evidence="3" type="ORF">Lmor_1537</name>
    <name evidence="4" type="ORF">NCTC12239_01924</name>
</gene>
<keyword evidence="5" id="KW-1185">Reference proteome</keyword>
<organism evidence="4 6">
    <name type="scientific">Legionella moravica</name>
    <dbReference type="NCBI Taxonomy" id="39962"/>
    <lineage>
        <taxon>Bacteria</taxon>
        <taxon>Pseudomonadati</taxon>
        <taxon>Pseudomonadota</taxon>
        <taxon>Gammaproteobacteria</taxon>
        <taxon>Legionellales</taxon>
        <taxon>Legionellaceae</taxon>
        <taxon>Legionella</taxon>
    </lineage>
</organism>
<name>A0A378JWN1_9GAMM</name>
<accession>A0A378JWN1</accession>
<reference evidence="3 5" key="1">
    <citation type="submission" date="2015-11" db="EMBL/GenBank/DDBJ databases">
        <title>Genomic analysis of 38 Legionella species identifies large and diverse effector repertoires.</title>
        <authorList>
            <person name="Burstein D."/>
            <person name="Amaro F."/>
            <person name="Zusman T."/>
            <person name="Lifshitz Z."/>
            <person name="Cohen O."/>
            <person name="Gilbert J.A."/>
            <person name="Pupko T."/>
            <person name="Shuman H.A."/>
            <person name="Segal G."/>
        </authorList>
    </citation>
    <scope>NUCLEOTIDE SEQUENCE [LARGE SCALE GENOMIC DNA]</scope>
    <source>
        <strain evidence="3 5">ATCC 43877</strain>
    </source>
</reference>
<protein>
    <recommendedName>
        <fullName evidence="2">DUF5624 domain-containing protein</fullName>
    </recommendedName>
</protein>